<feature type="region of interest" description="Disordered" evidence="1">
    <location>
        <begin position="249"/>
        <end position="448"/>
    </location>
</feature>
<sequence>MGLDKFSTALDLLKGFNVNLYVGEEIIKGKLIGVEADHVVVENDKNYIFYYSIDKIQAITKNTKQFQVEEIATTFQKTQSLAELLQSFKNSWVSILTLNKQRFSGVLSEIDSDFVTLINGEERILIKLTHISNILKGFIKEEEKKPEPKKEEEKNKNEAKNDDNQSKENSETNKKNTQNNSDKKSKSSAKDSNNSSEKKSTSETQPEKTMSVQEDVVNAQAIIEEPVQTNIWSQPIKIEAEKIEEVTNNQQNLASDISTEVPAPKIHTTSKKQNNEVSQNNNNSEEQKKMEEKAIAPVKEIKQVKEESVKEAIAPKENNELKVETKKESNVTKANKEVKVESKKESNNTKANKEVKAESKKESNVPKENKEVKSTKPLEPLTFVNSVKDNSQNQSLKKSSNSKNDMEQKNKQESNQKEQDKSLFRFAGEPVSRENQRAFPFAGWPNRQKNRASFKSFDNFF</sequence>
<organism evidence="2 3">
    <name type="scientific">Neobacillus pocheonensis</name>
    <dbReference type="NCBI Taxonomy" id="363869"/>
    <lineage>
        <taxon>Bacteria</taxon>
        <taxon>Bacillati</taxon>
        <taxon>Bacillota</taxon>
        <taxon>Bacilli</taxon>
        <taxon>Bacillales</taxon>
        <taxon>Bacillaceae</taxon>
        <taxon>Neobacillus</taxon>
    </lineage>
</organism>
<evidence type="ECO:0000256" key="1">
    <source>
        <dbReference type="SAM" id="MobiDB-lite"/>
    </source>
</evidence>
<keyword evidence="3" id="KW-1185">Reference proteome</keyword>
<dbReference type="EMBL" id="JAMQCR010000001">
    <property type="protein sequence ID" value="MCM2532635.1"/>
    <property type="molecule type" value="Genomic_DNA"/>
</dbReference>
<gene>
    <name evidence="2" type="ORF">NDK43_09870</name>
</gene>
<comment type="caution">
    <text evidence="2">The sequence shown here is derived from an EMBL/GenBank/DDBJ whole genome shotgun (WGS) entry which is preliminary data.</text>
</comment>
<feature type="compositionally biased region" description="Polar residues" evidence="1">
    <location>
        <begin position="249"/>
        <end position="258"/>
    </location>
</feature>
<evidence type="ECO:0008006" key="4">
    <source>
        <dbReference type="Google" id="ProtNLM"/>
    </source>
</evidence>
<feature type="compositionally biased region" description="Low complexity" evidence="1">
    <location>
        <begin position="388"/>
        <end position="403"/>
    </location>
</feature>
<reference evidence="2 3" key="1">
    <citation type="submission" date="2022-06" db="EMBL/GenBank/DDBJ databases">
        <authorList>
            <person name="Jeon C.O."/>
        </authorList>
    </citation>
    <scope>NUCLEOTIDE SEQUENCE [LARGE SCALE GENOMIC DNA]</scope>
    <source>
        <strain evidence="2 3">KCTC 13943</strain>
    </source>
</reference>
<protein>
    <recommendedName>
        <fullName evidence="4">DUF2642 domain-containing protein</fullName>
    </recommendedName>
</protein>
<feature type="compositionally biased region" description="Basic and acidic residues" evidence="1">
    <location>
        <begin position="142"/>
        <end position="174"/>
    </location>
</feature>
<evidence type="ECO:0000313" key="3">
    <source>
        <dbReference type="Proteomes" id="UP001523262"/>
    </source>
</evidence>
<feature type="compositionally biased region" description="Basic and acidic residues" evidence="1">
    <location>
        <begin position="285"/>
        <end position="376"/>
    </location>
</feature>
<proteinExistence type="predicted"/>
<name>A0ABT0W8I0_9BACI</name>
<feature type="compositionally biased region" description="Low complexity" evidence="1">
    <location>
        <begin position="271"/>
        <end position="284"/>
    </location>
</feature>
<feature type="region of interest" description="Disordered" evidence="1">
    <location>
        <begin position="142"/>
        <end position="217"/>
    </location>
</feature>
<dbReference type="Proteomes" id="UP001523262">
    <property type="component" value="Unassembled WGS sequence"/>
</dbReference>
<feature type="compositionally biased region" description="Basic and acidic residues" evidence="1">
    <location>
        <begin position="404"/>
        <end position="423"/>
    </location>
</feature>
<evidence type="ECO:0000313" key="2">
    <source>
        <dbReference type="EMBL" id="MCM2532635.1"/>
    </source>
</evidence>
<accession>A0ABT0W8I0</accession>